<evidence type="ECO:0000256" key="13">
    <source>
        <dbReference type="ARBA" id="ARBA00041418"/>
    </source>
</evidence>
<keyword evidence="7 16" id="KW-1133">Transmembrane helix</keyword>
<dbReference type="EMBL" id="CP043316">
    <property type="protein sequence ID" value="QEK38590.1"/>
    <property type="molecule type" value="Genomic_DNA"/>
</dbReference>
<organism evidence="17 18">
    <name type="scientific">Candidatus Cytomitobacter primus</name>
    <dbReference type="NCBI Taxonomy" id="2066024"/>
    <lineage>
        <taxon>Bacteria</taxon>
        <taxon>Pseudomonadati</taxon>
        <taxon>Pseudomonadota</taxon>
        <taxon>Alphaproteobacteria</taxon>
        <taxon>Holosporales</taxon>
        <taxon>Holosporaceae</taxon>
        <taxon>Candidatus Cytomitobacter</taxon>
    </lineage>
</organism>
<dbReference type="Pfam" id="PF01098">
    <property type="entry name" value="FTSW_RODA_SPOVE"/>
    <property type="match status" value="1"/>
</dbReference>
<keyword evidence="2" id="KW-0328">Glycosyltransferase</keyword>
<gene>
    <name evidence="17" type="ORF">FZC34_01545</name>
</gene>
<keyword evidence="6" id="KW-0573">Peptidoglycan synthesis</keyword>
<keyword evidence="4 16" id="KW-0812">Transmembrane</keyword>
<evidence type="ECO:0000256" key="8">
    <source>
        <dbReference type="ARBA" id="ARBA00023136"/>
    </source>
</evidence>
<evidence type="ECO:0000256" key="12">
    <source>
        <dbReference type="ARBA" id="ARBA00041185"/>
    </source>
</evidence>
<dbReference type="InterPro" id="IPR001182">
    <property type="entry name" value="FtsW/RodA"/>
</dbReference>
<evidence type="ECO:0000256" key="6">
    <source>
        <dbReference type="ARBA" id="ARBA00022984"/>
    </source>
</evidence>
<evidence type="ECO:0000256" key="9">
    <source>
        <dbReference type="ARBA" id="ARBA00032370"/>
    </source>
</evidence>
<evidence type="ECO:0000256" key="11">
    <source>
        <dbReference type="ARBA" id="ARBA00038053"/>
    </source>
</evidence>
<dbReference type="AlphaFoldDB" id="A0A5C0UFU2"/>
<feature type="transmembrane region" description="Helical" evidence="16">
    <location>
        <begin position="14"/>
        <end position="32"/>
    </location>
</feature>
<proteinExistence type="inferred from homology"/>
<keyword evidence="18" id="KW-1185">Reference proteome</keyword>
<dbReference type="OrthoDB" id="9768187at2"/>
<feature type="transmembrane region" description="Helical" evidence="16">
    <location>
        <begin position="168"/>
        <end position="186"/>
    </location>
</feature>
<evidence type="ECO:0000256" key="10">
    <source>
        <dbReference type="ARBA" id="ARBA00033270"/>
    </source>
</evidence>
<dbReference type="GO" id="GO:0009252">
    <property type="term" value="P:peptidoglycan biosynthetic process"/>
    <property type="evidence" value="ECO:0007669"/>
    <property type="project" value="UniProtKB-KW"/>
</dbReference>
<feature type="transmembrane region" description="Helical" evidence="16">
    <location>
        <begin position="131"/>
        <end position="156"/>
    </location>
</feature>
<name>A0A5C0UFU2_9PROT</name>
<dbReference type="EC" id="2.4.99.28" evidence="14"/>
<protein>
    <recommendedName>
        <fullName evidence="12">Probable peptidoglycan glycosyltransferase FtsW</fullName>
        <ecNumber evidence="14">2.4.99.28</ecNumber>
    </recommendedName>
    <alternativeName>
        <fullName evidence="13">Cell division protein FtsW</fullName>
    </alternativeName>
    <alternativeName>
        <fullName evidence="10">Cell wall polymerase</fullName>
    </alternativeName>
    <alternativeName>
        <fullName evidence="9">Peptidoglycan polymerase</fullName>
    </alternativeName>
</protein>
<comment type="similarity">
    <text evidence="11">Belongs to the SEDS family. FtsW subfamily.</text>
</comment>
<feature type="transmembrane region" description="Helical" evidence="16">
    <location>
        <begin position="61"/>
        <end position="82"/>
    </location>
</feature>
<feature type="transmembrane region" description="Helical" evidence="16">
    <location>
        <begin position="284"/>
        <end position="309"/>
    </location>
</feature>
<comment type="subcellular location">
    <subcellularLocation>
        <location evidence="1">Membrane</location>
        <topology evidence="1">Multi-pass membrane protein</topology>
    </subcellularLocation>
</comment>
<sequence>MYITRSFGYLDKKIMFCLLSFFMISSFCMAAYAPASIFRHIFLWGIGISITIYMHSKDSGLLYKVSRILFIISIFLILFTYFKSSAIKGSKRWISIFGLSLQPSELLKSSCIILTSKYIFQSKHLKFFSTYFLSIALLIKQPDFGSALLLLSIMMIQLFISDIKMSTVLIFFITALVFAIFAILYLPHVRARILNFIYGNKSILEGGYQGFMSVQTIKSGGLFGLGIGKGIMKRYLPDAYSDFIFAVIGEELGTIGCIYLIFIFLLLSFISFKNNAKLHGYSEYYLNISCTSIFIIQTWINIASALWIIPTKGITLPFISHGGTSLLISFWTLSGIFISSRKAQFSREFLLHKYY</sequence>
<keyword evidence="3" id="KW-0808">Transferase</keyword>
<evidence type="ECO:0000256" key="15">
    <source>
        <dbReference type="ARBA" id="ARBA00049902"/>
    </source>
</evidence>
<evidence type="ECO:0000256" key="4">
    <source>
        <dbReference type="ARBA" id="ARBA00022692"/>
    </source>
</evidence>
<reference evidence="17 18" key="1">
    <citation type="submission" date="2019-08" db="EMBL/GenBank/DDBJ databases">
        <title>Highly reduced genomes of protist endosymbionts show evolutionary convergence.</title>
        <authorList>
            <person name="George E."/>
            <person name="Husnik F."/>
            <person name="Tashyreva D."/>
            <person name="Prokopchuk G."/>
            <person name="Horak A."/>
            <person name="Kwong W.K."/>
            <person name="Lukes J."/>
            <person name="Keeling P.J."/>
        </authorList>
    </citation>
    <scope>NUCLEOTIDE SEQUENCE [LARGE SCALE GENOMIC DNA]</scope>
    <source>
        <strain evidence="17">1604LC</strain>
    </source>
</reference>
<evidence type="ECO:0000256" key="2">
    <source>
        <dbReference type="ARBA" id="ARBA00022676"/>
    </source>
</evidence>
<evidence type="ECO:0000256" key="1">
    <source>
        <dbReference type="ARBA" id="ARBA00004141"/>
    </source>
</evidence>
<dbReference type="GO" id="GO:0005886">
    <property type="term" value="C:plasma membrane"/>
    <property type="evidence" value="ECO:0007669"/>
    <property type="project" value="TreeGrafter"/>
</dbReference>
<keyword evidence="5" id="KW-0133">Cell shape</keyword>
<comment type="catalytic activity">
    <reaction evidence="15">
        <text>[GlcNAc-(1-&gt;4)-Mur2Ac(oyl-L-Ala-gamma-D-Glu-L-Lys-D-Ala-D-Ala)](n)-di-trans,octa-cis-undecaprenyl diphosphate + beta-D-GlcNAc-(1-&gt;4)-Mur2Ac(oyl-L-Ala-gamma-D-Glu-L-Lys-D-Ala-D-Ala)-di-trans,octa-cis-undecaprenyl diphosphate = [GlcNAc-(1-&gt;4)-Mur2Ac(oyl-L-Ala-gamma-D-Glu-L-Lys-D-Ala-D-Ala)](n+1)-di-trans,octa-cis-undecaprenyl diphosphate + di-trans,octa-cis-undecaprenyl diphosphate + H(+)</text>
        <dbReference type="Rhea" id="RHEA:23708"/>
        <dbReference type="Rhea" id="RHEA-COMP:9602"/>
        <dbReference type="Rhea" id="RHEA-COMP:9603"/>
        <dbReference type="ChEBI" id="CHEBI:15378"/>
        <dbReference type="ChEBI" id="CHEBI:58405"/>
        <dbReference type="ChEBI" id="CHEBI:60033"/>
        <dbReference type="ChEBI" id="CHEBI:78435"/>
        <dbReference type="EC" id="2.4.99.28"/>
    </reaction>
</comment>
<evidence type="ECO:0000256" key="14">
    <source>
        <dbReference type="ARBA" id="ARBA00044770"/>
    </source>
</evidence>
<dbReference type="KEGG" id="cpri:FZC34_01545"/>
<dbReference type="PANTHER" id="PTHR30474:SF2">
    <property type="entry name" value="PEPTIDOGLYCAN GLYCOSYLTRANSFERASE FTSW-RELATED"/>
    <property type="match status" value="1"/>
</dbReference>
<evidence type="ECO:0000313" key="17">
    <source>
        <dbReference type="EMBL" id="QEK38590.1"/>
    </source>
</evidence>
<evidence type="ECO:0000256" key="7">
    <source>
        <dbReference type="ARBA" id="ARBA00022989"/>
    </source>
</evidence>
<evidence type="ECO:0000256" key="16">
    <source>
        <dbReference type="SAM" id="Phobius"/>
    </source>
</evidence>
<keyword evidence="8 16" id="KW-0472">Membrane</keyword>
<evidence type="ECO:0000256" key="3">
    <source>
        <dbReference type="ARBA" id="ARBA00022679"/>
    </source>
</evidence>
<dbReference type="Proteomes" id="UP000325004">
    <property type="component" value="Chromosome"/>
</dbReference>
<dbReference type="GO" id="GO:0008360">
    <property type="term" value="P:regulation of cell shape"/>
    <property type="evidence" value="ECO:0007669"/>
    <property type="project" value="UniProtKB-KW"/>
</dbReference>
<dbReference type="RefSeq" id="WP_148971711.1">
    <property type="nucleotide sequence ID" value="NZ_CP043316.1"/>
</dbReference>
<evidence type="ECO:0000313" key="18">
    <source>
        <dbReference type="Proteomes" id="UP000325004"/>
    </source>
</evidence>
<dbReference type="GO" id="GO:0032153">
    <property type="term" value="C:cell division site"/>
    <property type="evidence" value="ECO:0007669"/>
    <property type="project" value="TreeGrafter"/>
</dbReference>
<evidence type="ECO:0000256" key="5">
    <source>
        <dbReference type="ARBA" id="ARBA00022960"/>
    </source>
</evidence>
<feature type="transmembrane region" description="Helical" evidence="16">
    <location>
        <begin position="315"/>
        <end position="338"/>
    </location>
</feature>
<dbReference type="GO" id="GO:0015648">
    <property type="term" value="F:lipid-linked peptidoglycan transporter activity"/>
    <property type="evidence" value="ECO:0007669"/>
    <property type="project" value="TreeGrafter"/>
</dbReference>
<dbReference type="GO" id="GO:0008955">
    <property type="term" value="F:peptidoglycan glycosyltransferase activity"/>
    <property type="evidence" value="ECO:0007669"/>
    <property type="project" value="UniProtKB-EC"/>
</dbReference>
<accession>A0A5C0UFU2</accession>
<dbReference type="GO" id="GO:0051301">
    <property type="term" value="P:cell division"/>
    <property type="evidence" value="ECO:0007669"/>
    <property type="project" value="InterPro"/>
</dbReference>
<feature type="transmembrane region" description="Helical" evidence="16">
    <location>
        <begin position="252"/>
        <end position="272"/>
    </location>
</feature>
<dbReference type="PANTHER" id="PTHR30474">
    <property type="entry name" value="CELL CYCLE PROTEIN"/>
    <property type="match status" value="1"/>
</dbReference>